<accession>A0A7G9T992</accession>
<sequence length="180" mass="19325">MKKPLVIGLLLAAIVALASYVAAGPYLALHGIRTALAEQDTARLERHVDFPALRVNLRVQVEDYLARQAGPDVSSSLFGAAALSLANQVLGRGVDTLVTPMGIAALLQGRATWKRAVGETVGGDTYAPAVPAEPLKHAEHHYESLSRFTATVQDGDGDPIVFVITRQGLRWRLTDIRLPL</sequence>
<protein>
    <submittedName>
        <fullName evidence="1">DUF2939 domain-containing protein</fullName>
    </submittedName>
</protein>
<dbReference type="Proteomes" id="UP000515838">
    <property type="component" value="Chromosome"/>
</dbReference>
<proteinExistence type="predicted"/>
<dbReference type="EMBL" id="CP060731">
    <property type="protein sequence ID" value="QNN76667.1"/>
    <property type="molecule type" value="Genomic_DNA"/>
</dbReference>
<reference evidence="1 2" key="1">
    <citation type="submission" date="2020-08" db="EMBL/GenBank/DDBJ databases">
        <title>Streptomycin Non-resistant strain, P. mexicana.</title>
        <authorList>
            <person name="Ganesh-Kumar S."/>
            <person name="Zhe T."/>
            <person name="Yu Z."/>
            <person name="Min Y."/>
        </authorList>
    </citation>
    <scope>NUCLEOTIDE SEQUENCE [LARGE SCALE GENOMIC DNA]</scope>
    <source>
        <strain evidence="1 2">GTZY2</strain>
    </source>
</reference>
<name>A0A7G9T992_PSEMX</name>
<evidence type="ECO:0000313" key="2">
    <source>
        <dbReference type="Proteomes" id="UP000515838"/>
    </source>
</evidence>
<dbReference type="AlphaFoldDB" id="A0A7G9T992"/>
<evidence type="ECO:0000313" key="1">
    <source>
        <dbReference type="EMBL" id="QNN76667.1"/>
    </source>
</evidence>
<dbReference type="RefSeq" id="WP_187572428.1">
    <property type="nucleotide sequence ID" value="NZ_CP060731.1"/>
</dbReference>
<dbReference type="Pfam" id="PF11159">
    <property type="entry name" value="DUF2939"/>
    <property type="match status" value="1"/>
</dbReference>
<dbReference type="GeneID" id="81471702"/>
<organism evidence="1 2">
    <name type="scientific">Pseudoxanthomonas mexicana</name>
    <dbReference type="NCBI Taxonomy" id="128785"/>
    <lineage>
        <taxon>Bacteria</taxon>
        <taxon>Pseudomonadati</taxon>
        <taxon>Pseudomonadota</taxon>
        <taxon>Gammaproteobacteria</taxon>
        <taxon>Lysobacterales</taxon>
        <taxon>Lysobacteraceae</taxon>
        <taxon>Pseudoxanthomonas</taxon>
    </lineage>
</organism>
<gene>
    <name evidence="1" type="ORF">IAE60_12010</name>
</gene>
<dbReference type="InterPro" id="IPR021330">
    <property type="entry name" value="DUF2939"/>
</dbReference>